<dbReference type="KEGG" id="orz:FNH13_15685"/>
<dbReference type="GO" id="GO:0042781">
    <property type="term" value="F:3'-tRNA processing endoribonuclease activity"/>
    <property type="evidence" value="ECO:0007669"/>
    <property type="project" value="TreeGrafter"/>
</dbReference>
<dbReference type="RefSeq" id="WP_143785176.1">
    <property type="nucleotide sequence ID" value="NZ_CP041616.1"/>
</dbReference>
<dbReference type="Gene3D" id="3.60.15.10">
    <property type="entry name" value="Ribonuclease Z/Hydroxyacylglutathione hydrolase-like"/>
    <property type="match status" value="1"/>
</dbReference>
<dbReference type="CDD" id="cd07716">
    <property type="entry name" value="RNaseZ_short-form-like_MBL-fold"/>
    <property type="match status" value="1"/>
</dbReference>
<feature type="domain" description="Metallo-beta-lactamase" evidence="1">
    <location>
        <begin position="51"/>
        <end position="222"/>
    </location>
</feature>
<reference evidence="2 3" key="1">
    <citation type="submission" date="2019-07" db="EMBL/GenBank/DDBJ databases">
        <title>complete genome sequencing of Ornithinimicrobium sp. H23M54.</title>
        <authorList>
            <person name="Bae J.-W."/>
            <person name="Lee S.-Y."/>
        </authorList>
    </citation>
    <scope>NUCLEOTIDE SEQUENCE [LARGE SCALE GENOMIC DNA]</scope>
    <source>
        <strain evidence="2 3">H23M54</strain>
    </source>
</reference>
<dbReference type="EMBL" id="CP041616">
    <property type="protein sequence ID" value="QDO90450.1"/>
    <property type="molecule type" value="Genomic_DNA"/>
</dbReference>
<dbReference type="AlphaFoldDB" id="A0A516GGI1"/>
<dbReference type="Proteomes" id="UP000315395">
    <property type="component" value="Chromosome"/>
</dbReference>
<sequence>MRLTVVGCSGSFPGPDSPASCYLLQTEHAGRTWSLLLDLGSGALGALQRHTDPLALDAVVLSHLHPDHCLDLTGLHVMRSHHPQGASTDRLPVHGPAGTAERIARAHGVEAPSAVTDVFDFVTVRDRRDVLIGPFRIVPIAVNHPVEAYGFRVSVGAVTIAYTGDTDACEALSPLMADADLVLADSAFVDGRDTGTGIHLSGRRAAEAAVAAGGVQRLMLTHLPAWNDPEVCRAQAAEVWPGEVELAEPGRTYQL</sequence>
<evidence type="ECO:0000313" key="2">
    <source>
        <dbReference type="EMBL" id="QDO90450.1"/>
    </source>
</evidence>
<name>A0A516GGI1_9MICO</name>
<dbReference type="OrthoDB" id="9800940at2"/>
<dbReference type="Pfam" id="PF12706">
    <property type="entry name" value="Lactamase_B_2"/>
    <property type="match status" value="1"/>
</dbReference>
<evidence type="ECO:0000259" key="1">
    <source>
        <dbReference type="Pfam" id="PF12706"/>
    </source>
</evidence>
<accession>A0A516GGI1</accession>
<keyword evidence="3" id="KW-1185">Reference proteome</keyword>
<dbReference type="InterPro" id="IPR036866">
    <property type="entry name" value="RibonucZ/Hydroxyglut_hydro"/>
</dbReference>
<dbReference type="InterPro" id="IPR001279">
    <property type="entry name" value="Metallo-B-lactamas"/>
</dbReference>
<proteinExistence type="predicted"/>
<organism evidence="2 3">
    <name type="scientific">Ornithinimicrobium ciconiae</name>
    <dbReference type="NCBI Taxonomy" id="2594265"/>
    <lineage>
        <taxon>Bacteria</taxon>
        <taxon>Bacillati</taxon>
        <taxon>Actinomycetota</taxon>
        <taxon>Actinomycetes</taxon>
        <taxon>Micrococcales</taxon>
        <taxon>Ornithinimicrobiaceae</taxon>
        <taxon>Ornithinimicrobium</taxon>
    </lineage>
</organism>
<dbReference type="PANTHER" id="PTHR46018">
    <property type="entry name" value="ZINC PHOSPHODIESTERASE ELAC PROTEIN 1"/>
    <property type="match status" value="1"/>
</dbReference>
<gene>
    <name evidence="2" type="ORF">FNH13_15685</name>
</gene>
<dbReference type="SUPFAM" id="SSF56281">
    <property type="entry name" value="Metallo-hydrolase/oxidoreductase"/>
    <property type="match status" value="1"/>
</dbReference>
<keyword evidence="2" id="KW-0378">Hydrolase</keyword>
<dbReference type="PANTHER" id="PTHR46018:SF4">
    <property type="entry name" value="METALLO-HYDROLASE YHFI-RELATED"/>
    <property type="match status" value="1"/>
</dbReference>
<evidence type="ECO:0000313" key="3">
    <source>
        <dbReference type="Proteomes" id="UP000315395"/>
    </source>
</evidence>
<protein>
    <submittedName>
        <fullName evidence="2">MBL fold metallo-hydrolase</fullName>
    </submittedName>
</protein>